<name>E3LYG9_CAERE</name>
<feature type="compositionally biased region" description="Polar residues" evidence="1">
    <location>
        <begin position="128"/>
        <end position="148"/>
    </location>
</feature>
<proteinExistence type="predicted"/>
<gene>
    <name evidence="3" type="ORF">CRE_04646</name>
</gene>
<dbReference type="HOGENOM" id="CLU_802227_0_0_1"/>
<dbReference type="RefSeq" id="XP_003111049.2">
    <property type="nucleotide sequence ID" value="XM_003111001.2"/>
</dbReference>
<dbReference type="AlphaFoldDB" id="E3LYG9"/>
<evidence type="ECO:0000256" key="2">
    <source>
        <dbReference type="SAM" id="Phobius"/>
    </source>
</evidence>
<dbReference type="Proteomes" id="UP000008281">
    <property type="component" value="Unassembled WGS sequence"/>
</dbReference>
<keyword evidence="4" id="KW-1185">Reference proteome</keyword>
<organism evidence="4">
    <name type="scientific">Caenorhabditis remanei</name>
    <name type="common">Caenorhabditis vulgaris</name>
    <dbReference type="NCBI Taxonomy" id="31234"/>
    <lineage>
        <taxon>Eukaryota</taxon>
        <taxon>Metazoa</taxon>
        <taxon>Ecdysozoa</taxon>
        <taxon>Nematoda</taxon>
        <taxon>Chromadorea</taxon>
        <taxon>Rhabditida</taxon>
        <taxon>Rhabditina</taxon>
        <taxon>Rhabditomorpha</taxon>
        <taxon>Rhabditoidea</taxon>
        <taxon>Rhabditidae</taxon>
        <taxon>Peloderinae</taxon>
        <taxon>Caenorhabditis</taxon>
    </lineage>
</organism>
<sequence>MSAEEKSSKENVSFGGFLTENVRFSQKMKLVDEKEQPTQQESDKEKSSKDSRRKNKSKLKTAEKIPSSRRNVDENNFKKSKSIHVNGKGTKEKATKEGSKEVEEMPPTANSARSPAPNAQKKKAKSALPSTKTNQTPSATPIDTAKNGSNEDGKKPTITPTPDVAPDKNSRVMGMNEVAEEVKKPINTPKKKKKERKELVRKTNLISHIRPGCPRDVDIIRRRAFEDELIQFETGEFTYSTDPTRYRFRSIPPLELVIQFVFPSLLLLAIMLASVSCMIFLTKEYEVEMEFNDMSEVSFSKYDSYVIVDNIDAYLKNETILRHYNCPGLVQGPYKKLDEHEFAFLKFESRRIKNAMKALTYRWIVQTEVVMNMNFDCPPSVILELE</sequence>
<dbReference type="OMA" id="LVIQFVF"/>
<dbReference type="KEGG" id="crq:GCK72_010369"/>
<feature type="region of interest" description="Disordered" evidence="1">
    <location>
        <begin position="1"/>
        <end position="169"/>
    </location>
</feature>
<protein>
    <submittedName>
        <fullName evidence="3">Uncharacterized protein</fullName>
    </submittedName>
</protein>
<dbReference type="STRING" id="31234.E3LYG9"/>
<feature type="compositionally biased region" description="Basic and acidic residues" evidence="1">
    <location>
        <begin position="29"/>
        <end position="50"/>
    </location>
</feature>
<evidence type="ECO:0000313" key="4">
    <source>
        <dbReference type="Proteomes" id="UP000008281"/>
    </source>
</evidence>
<dbReference type="InParanoid" id="E3LYG9"/>
<dbReference type="CTD" id="9800680"/>
<keyword evidence="2" id="KW-0472">Membrane</keyword>
<dbReference type="eggNOG" id="ENOG502TGRS">
    <property type="taxonomic scope" value="Eukaryota"/>
</dbReference>
<feature type="compositionally biased region" description="Basic and acidic residues" evidence="1">
    <location>
        <begin position="89"/>
        <end position="103"/>
    </location>
</feature>
<dbReference type="OrthoDB" id="5826572at2759"/>
<dbReference type="FunCoup" id="E3LYG9">
    <property type="interactions" value="1792"/>
</dbReference>
<evidence type="ECO:0000256" key="1">
    <source>
        <dbReference type="SAM" id="MobiDB-lite"/>
    </source>
</evidence>
<reference evidence="3" key="1">
    <citation type="submission" date="2007-07" db="EMBL/GenBank/DDBJ databases">
        <title>PCAP assembly of the Caenorhabditis remanei genome.</title>
        <authorList>
            <consortium name="The Caenorhabditis remanei Sequencing Consortium"/>
            <person name="Wilson R.K."/>
        </authorList>
    </citation>
    <scope>NUCLEOTIDE SEQUENCE [LARGE SCALE GENOMIC DNA]</scope>
    <source>
        <strain evidence="3">PB4641</strain>
    </source>
</reference>
<accession>E3LYG9</accession>
<dbReference type="GeneID" id="9800680"/>
<dbReference type="EMBL" id="DS268419">
    <property type="protein sequence ID" value="EFO86881.1"/>
    <property type="molecule type" value="Genomic_DNA"/>
</dbReference>
<keyword evidence="2" id="KW-1133">Transmembrane helix</keyword>
<keyword evidence="2" id="KW-0812">Transmembrane</keyword>
<feature type="transmembrane region" description="Helical" evidence="2">
    <location>
        <begin position="256"/>
        <end position="281"/>
    </location>
</feature>
<evidence type="ECO:0000313" key="3">
    <source>
        <dbReference type="EMBL" id="EFO86881.1"/>
    </source>
</evidence>